<organism evidence="1 2">
    <name type="scientific">Limosilactobacillus fermentum</name>
    <name type="common">Lactobacillus fermentum</name>
    <dbReference type="NCBI Taxonomy" id="1613"/>
    <lineage>
        <taxon>Bacteria</taxon>
        <taxon>Bacillati</taxon>
        <taxon>Bacillota</taxon>
        <taxon>Bacilli</taxon>
        <taxon>Lactobacillales</taxon>
        <taxon>Lactobacillaceae</taxon>
        <taxon>Limosilactobacillus</taxon>
    </lineage>
</organism>
<dbReference type="Proteomes" id="UP000094714">
    <property type="component" value="Chromosome"/>
</dbReference>
<gene>
    <name evidence="1" type="ORF">LACFE_CDS0278</name>
</gene>
<sequence length="40" mass="4422">MAYYKIAQQVFAEEAAALTNVSERLDASFDQLVEQAAEIS</sequence>
<dbReference type="EMBL" id="CP017151">
    <property type="protein sequence ID" value="AOR73756.1"/>
    <property type="molecule type" value="Genomic_DNA"/>
</dbReference>
<proteinExistence type="predicted"/>
<dbReference type="AlphaFoldDB" id="A0A1D7ZV41"/>
<evidence type="ECO:0000313" key="2">
    <source>
        <dbReference type="Proteomes" id="UP000094714"/>
    </source>
</evidence>
<reference evidence="1 2" key="1">
    <citation type="submission" date="2016-09" db="EMBL/GenBank/DDBJ databases">
        <title>Genome Sequence of the Lactobacillus fermentum strain NCC2970 (CNCM I-5068).</title>
        <authorList>
            <person name="Barretto C."/>
            <person name="Ngom-Bru C."/>
            <person name="Genevaz A."/>
            <person name="Fournier C."/>
            <person name="Moine D."/>
            <person name="Kassam M."/>
            <person name="Iltis A."/>
            <person name="Sagory-Zalkind P."/>
            <person name="Faucherand G."/>
            <person name="Descombes P."/>
            <person name="Duboux S."/>
        </authorList>
    </citation>
    <scope>NUCLEOTIDE SEQUENCE [LARGE SCALE GENOMIC DNA]</scope>
    <source>
        <strain evidence="1 2">NCC2970</strain>
    </source>
</reference>
<protein>
    <submittedName>
        <fullName evidence="1">Uncharacterized protein</fullName>
    </submittedName>
</protein>
<accession>A0A1D7ZV41</accession>
<evidence type="ECO:0000313" key="1">
    <source>
        <dbReference type="EMBL" id="AOR73756.1"/>
    </source>
</evidence>
<name>A0A1D7ZV41_LIMFE</name>